<evidence type="ECO:0000313" key="2">
    <source>
        <dbReference type="Proteomes" id="UP001202827"/>
    </source>
</evidence>
<accession>A0ABT0IP43</accession>
<keyword evidence="2" id="KW-1185">Reference proteome</keyword>
<reference evidence="1 2" key="1">
    <citation type="submission" date="2022-04" db="EMBL/GenBank/DDBJ databases">
        <title>Rhizobium coralii sp. nov., isolated from coral Turbinaria peltata.</title>
        <authorList>
            <person name="Sun H."/>
        </authorList>
    </citation>
    <scope>NUCLEOTIDE SEQUENCE [LARGE SCALE GENOMIC DNA]</scope>
    <source>
        <strain evidence="1 2">NTR19</strain>
    </source>
</reference>
<dbReference type="EMBL" id="JALPRY010000007">
    <property type="protein sequence ID" value="MCK8779650.1"/>
    <property type="molecule type" value="Genomic_DNA"/>
</dbReference>
<dbReference type="Proteomes" id="UP001202827">
    <property type="component" value="Unassembled WGS sequence"/>
</dbReference>
<evidence type="ECO:0000313" key="1">
    <source>
        <dbReference type="EMBL" id="MCK8779650.1"/>
    </source>
</evidence>
<gene>
    <name evidence="1" type="ORF">M0654_06580</name>
</gene>
<evidence type="ECO:0008006" key="3">
    <source>
        <dbReference type="Google" id="ProtNLM"/>
    </source>
</evidence>
<dbReference type="RefSeq" id="WP_248682356.1">
    <property type="nucleotide sequence ID" value="NZ_JALPRY010000007.1"/>
</dbReference>
<organism evidence="1 2">
    <name type="scientific">Neorhizobium turbinariae</name>
    <dbReference type="NCBI Taxonomy" id="2937795"/>
    <lineage>
        <taxon>Bacteria</taxon>
        <taxon>Pseudomonadati</taxon>
        <taxon>Pseudomonadota</taxon>
        <taxon>Alphaproteobacteria</taxon>
        <taxon>Hyphomicrobiales</taxon>
        <taxon>Rhizobiaceae</taxon>
        <taxon>Rhizobium/Agrobacterium group</taxon>
        <taxon>Neorhizobium</taxon>
    </lineage>
</organism>
<proteinExistence type="predicted"/>
<name>A0ABT0IP43_9HYPH</name>
<comment type="caution">
    <text evidence="1">The sequence shown here is derived from an EMBL/GenBank/DDBJ whole genome shotgun (WGS) entry which is preliminary data.</text>
</comment>
<protein>
    <recommendedName>
        <fullName evidence="3">DUF3606 domain-containing protein</fullName>
    </recommendedName>
</protein>
<sequence length="70" mass="8099">MPDASDGSMEEYGAEDLARRYKISIQQARRYIRRFGNDRAELDLLLAAANRTPRHRVEEIERTVSEVTFG</sequence>